<proteinExistence type="predicted"/>
<gene>
    <name evidence="1" type="ORF">U9M48_028845</name>
</gene>
<evidence type="ECO:0000313" key="1">
    <source>
        <dbReference type="EMBL" id="WVZ81471.1"/>
    </source>
</evidence>
<sequence length="89" mass="9595">MQSAVDALAEKLELSLQDCALLVRTGILSTPPSARRPRRTSGSCSRGYRSGRPRLLEALRKDEKSVLAVLGRANVSAMVVWEKAAAVVC</sequence>
<dbReference type="Proteomes" id="UP001341281">
    <property type="component" value="Chromosome 06"/>
</dbReference>
<reference evidence="1 2" key="1">
    <citation type="submission" date="2024-02" db="EMBL/GenBank/DDBJ databases">
        <title>High-quality chromosome-scale genome assembly of Pensacola bahiagrass (Paspalum notatum Flugge var. saurae).</title>
        <authorList>
            <person name="Vega J.M."/>
            <person name="Podio M."/>
            <person name="Orjuela J."/>
            <person name="Siena L.A."/>
            <person name="Pessino S.C."/>
            <person name="Combes M.C."/>
            <person name="Mariac C."/>
            <person name="Albertini E."/>
            <person name="Pupilli F."/>
            <person name="Ortiz J.P.A."/>
            <person name="Leblanc O."/>
        </authorList>
    </citation>
    <scope>NUCLEOTIDE SEQUENCE [LARGE SCALE GENOMIC DNA]</scope>
    <source>
        <strain evidence="1">R1</strain>
        <tissue evidence="1">Leaf</tissue>
    </source>
</reference>
<organism evidence="1 2">
    <name type="scientific">Paspalum notatum var. saurae</name>
    <dbReference type="NCBI Taxonomy" id="547442"/>
    <lineage>
        <taxon>Eukaryota</taxon>
        <taxon>Viridiplantae</taxon>
        <taxon>Streptophyta</taxon>
        <taxon>Embryophyta</taxon>
        <taxon>Tracheophyta</taxon>
        <taxon>Spermatophyta</taxon>
        <taxon>Magnoliopsida</taxon>
        <taxon>Liliopsida</taxon>
        <taxon>Poales</taxon>
        <taxon>Poaceae</taxon>
        <taxon>PACMAD clade</taxon>
        <taxon>Panicoideae</taxon>
        <taxon>Andropogonodae</taxon>
        <taxon>Paspaleae</taxon>
        <taxon>Paspalinae</taxon>
        <taxon>Paspalum</taxon>
    </lineage>
</organism>
<dbReference type="EMBL" id="CP144750">
    <property type="protein sequence ID" value="WVZ81471.1"/>
    <property type="molecule type" value="Genomic_DNA"/>
</dbReference>
<dbReference type="AlphaFoldDB" id="A0AAQ3X1F9"/>
<protein>
    <submittedName>
        <fullName evidence="1">Uncharacterized protein</fullName>
    </submittedName>
</protein>
<keyword evidence="2" id="KW-1185">Reference proteome</keyword>
<evidence type="ECO:0000313" key="2">
    <source>
        <dbReference type="Proteomes" id="UP001341281"/>
    </source>
</evidence>
<name>A0AAQ3X1F9_PASNO</name>
<accession>A0AAQ3X1F9</accession>